<feature type="compositionally biased region" description="Basic and acidic residues" evidence="1">
    <location>
        <begin position="1"/>
        <end position="11"/>
    </location>
</feature>
<name>A0A8J5VVF6_ZIZPA</name>
<evidence type="ECO:0000313" key="3">
    <source>
        <dbReference type="Proteomes" id="UP000729402"/>
    </source>
</evidence>
<organism evidence="2 3">
    <name type="scientific">Zizania palustris</name>
    <name type="common">Northern wild rice</name>
    <dbReference type="NCBI Taxonomy" id="103762"/>
    <lineage>
        <taxon>Eukaryota</taxon>
        <taxon>Viridiplantae</taxon>
        <taxon>Streptophyta</taxon>
        <taxon>Embryophyta</taxon>
        <taxon>Tracheophyta</taxon>
        <taxon>Spermatophyta</taxon>
        <taxon>Magnoliopsida</taxon>
        <taxon>Liliopsida</taxon>
        <taxon>Poales</taxon>
        <taxon>Poaceae</taxon>
        <taxon>BOP clade</taxon>
        <taxon>Oryzoideae</taxon>
        <taxon>Oryzeae</taxon>
        <taxon>Zizaniinae</taxon>
        <taxon>Zizania</taxon>
    </lineage>
</organism>
<keyword evidence="3" id="KW-1185">Reference proteome</keyword>
<feature type="compositionally biased region" description="Polar residues" evidence="1">
    <location>
        <begin position="64"/>
        <end position="77"/>
    </location>
</feature>
<accession>A0A8J5VVF6</accession>
<reference evidence="2" key="2">
    <citation type="submission" date="2021-02" db="EMBL/GenBank/DDBJ databases">
        <authorList>
            <person name="Kimball J.A."/>
            <person name="Haas M.W."/>
            <person name="Macchietto M."/>
            <person name="Kono T."/>
            <person name="Duquette J."/>
            <person name="Shao M."/>
        </authorList>
    </citation>
    <scope>NUCLEOTIDE SEQUENCE</scope>
    <source>
        <tissue evidence="2">Fresh leaf tissue</tissue>
    </source>
</reference>
<dbReference type="EMBL" id="JAAALK010000085">
    <property type="protein sequence ID" value="KAG8083265.1"/>
    <property type="molecule type" value="Genomic_DNA"/>
</dbReference>
<reference evidence="2" key="1">
    <citation type="journal article" date="2021" name="bioRxiv">
        <title>Whole Genome Assembly and Annotation of Northern Wild Rice, Zizania palustris L., Supports a Whole Genome Duplication in the Zizania Genus.</title>
        <authorList>
            <person name="Haas M."/>
            <person name="Kono T."/>
            <person name="Macchietto M."/>
            <person name="Millas R."/>
            <person name="McGilp L."/>
            <person name="Shao M."/>
            <person name="Duquette J."/>
            <person name="Hirsch C.N."/>
            <person name="Kimball J."/>
        </authorList>
    </citation>
    <scope>NUCLEOTIDE SEQUENCE</scope>
    <source>
        <tissue evidence="2">Fresh leaf tissue</tissue>
    </source>
</reference>
<dbReference type="Proteomes" id="UP000729402">
    <property type="component" value="Unassembled WGS sequence"/>
</dbReference>
<dbReference type="AlphaFoldDB" id="A0A8J5VVF6"/>
<sequence>MAATGVRKEDVGAPPLAGVRSPRVRLRPPPQTHLTGPRSASGEQALRRAGPRAVLGLRRPRSRASLSTDARSPQPRTLSRRRSAIALALGCGRMRARVLGSTMRRVLLWRGSRTAVRSRSTAAVDRTGNQPRWGATFPAQAHVVAWVRESAWGALWAEPISLLGQSVFSVGLEFQYSAG</sequence>
<comment type="caution">
    <text evidence="2">The sequence shown here is derived from an EMBL/GenBank/DDBJ whole genome shotgun (WGS) entry which is preliminary data.</text>
</comment>
<protein>
    <submittedName>
        <fullName evidence="2">Uncharacterized protein</fullName>
    </submittedName>
</protein>
<feature type="region of interest" description="Disordered" evidence="1">
    <location>
        <begin position="1"/>
        <end position="79"/>
    </location>
</feature>
<evidence type="ECO:0000313" key="2">
    <source>
        <dbReference type="EMBL" id="KAG8083265.1"/>
    </source>
</evidence>
<evidence type="ECO:0000256" key="1">
    <source>
        <dbReference type="SAM" id="MobiDB-lite"/>
    </source>
</evidence>
<proteinExistence type="predicted"/>
<gene>
    <name evidence="2" type="ORF">GUJ93_ZPchr0015g6745</name>
</gene>